<feature type="transmembrane region" description="Helical" evidence="1">
    <location>
        <begin position="181"/>
        <end position="201"/>
    </location>
</feature>
<protein>
    <recommendedName>
        <fullName evidence="4">O-antigen ligase family protein</fullName>
    </recommendedName>
</protein>
<evidence type="ECO:0000313" key="3">
    <source>
        <dbReference type="Proteomes" id="UP000321204"/>
    </source>
</evidence>
<dbReference type="AlphaFoldDB" id="A0A5B8UMY1"/>
<feature type="transmembrane region" description="Helical" evidence="1">
    <location>
        <begin position="101"/>
        <end position="126"/>
    </location>
</feature>
<sequence length="419" mass="48330">MKARFVLMGLTLMVVGDVLTSFAYNLNLPFWNIGVFIKVPLQILFLVILFRFKRFHYLYVVLLVLLLCWFTGTMVSSLHRTNASDNHFLANFIVADASENYWAASLTVVSRYLLFFSVLPMLLLHCDDDVFLKKCQGLFEYFLYANCVAIIAGFIFHIPFFSSYNPQAEELVYESRFGYKGLLFGINETTGVFFLGLAHVYREIFFFRRKKYFLLFLLLVGSALTGAKGCIIASALVSSYYLFQYRRILFLATAAPVVVALVVYLIKIDFVEQVRSFFNIYLGDDFSSTPLGAVVTLLMTGRNIYIYNNWQYMLQHWGLLNYFFGDGLLYSETDLMDLYYCFGIGTIVYLFAYLKLIFYKSAKYRLTAVILLLFLLAFTGGHILRSAVFPIFFSLYLIVGYRTKEKQSRPVDPIQLQPA</sequence>
<organism evidence="2 3">
    <name type="scientific">Flavisolibacter ginsenosidimutans</name>
    <dbReference type="NCBI Taxonomy" id="661481"/>
    <lineage>
        <taxon>Bacteria</taxon>
        <taxon>Pseudomonadati</taxon>
        <taxon>Bacteroidota</taxon>
        <taxon>Chitinophagia</taxon>
        <taxon>Chitinophagales</taxon>
        <taxon>Chitinophagaceae</taxon>
        <taxon>Flavisolibacter</taxon>
    </lineage>
</organism>
<feature type="transmembrane region" description="Helical" evidence="1">
    <location>
        <begin position="57"/>
        <end position="81"/>
    </location>
</feature>
<dbReference type="OrthoDB" id="1448588at2"/>
<keyword evidence="1" id="KW-1133">Transmembrane helix</keyword>
<keyword evidence="3" id="KW-1185">Reference proteome</keyword>
<feature type="transmembrane region" description="Helical" evidence="1">
    <location>
        <begin position="213"/>
        <end position="242"/>
    </location>
</feature>
<dbReference type="KEGG" id="fgg:FSB75_15930"/>
<evidence type="ECO:0008006" key="4">
    <source>
        <dbReference type="Google" id="ProtNLM"/>
    </source>
</evidence>
<dbReference type="Proteomes" id="UP000321204">
    <property type="component" value="Chromosome"/>
</dbReference>
<evidence type="ECO:0000256" key="1">
    <source>
        <dbReference type="SAM" id="Phobius"/>
    </source>
</evidence>
<keyword evidence="1" id="KW-0812">Transmembrane</keyword>
<evidence type="ECO:0000313" key="2">
    <source>
        <dbReference type="EMBL" id="QEC57325.1"/>
    </source>
</evidence>
<feature type="transmembrane region" description="Helical" evidence="1">
    <location>
        <begin position="30"/>
        <end position="50"/>
    </location>
</feature>
<reference evidence="2 3" key="1">
    <citation type="journal article" date="2015" name="Int. J. Syst. Evol. Microbiol.">
        <title>Flavisolibacter ginsenosidimutans sp. nov., with ginsenoside-converting activity isolated from soil used for cultivating ginseng.</title>
        <authorList>
            <person name="Zhao Y."/>
            <person name="Liu Q."/>
            <person name="Kang M.S."/>
            <person name="Jin F."/>
            <person name="Yu H."/>
            <person name="Im W.T."/>
        </authorList>
    </citation>
    <scope>NUCLEOTIDE SEQUENCE [LARGE SCALE GENOMIC DNA]</scope>
    <source>
        <strain evidence="2 3">Gsoil 636</strain>
    </source>
</reference>
<dbReference type="EMBL" id="CP042433">
    <property type="protein sequence ID" value="QEC57325.1"/>
    <property type="molecule type" value="Genomic_DNA"/>
</dbReference>
<dbReference type="RefSeq" id="WP_146789518.1">
    <property type="nucleotide sequence ID" value="NZ_BAABIO010000003.1"/>
</dbReference>
<accession>A0A5B8UMY1</accession>
<gene>
    <name evidence="2" type="ORF">FSB75_15930</name>
</gene>
<keyword evidence="1" id="KW-0472">Membrane</keyword>
<proteinExistence type="predicted"/>
<feature type="transmembrane region" description="Helical" evidence="1">
    <location>
        <begin position="248"/>
        <end position="266"/>
    </location>
</feature>
<feature type="transmembrane region" description="Helical" evidence="1">
    <location>
        <begin position="138"/>
        <end position="161"/>
    </location>
</feature>
<name>A0A5B8UMY1_9BACT</name>
<feature type="transmembrane region" description="Helical" evidence="1">
    <location>
        <begin position="370"/>
        <end position="399"/>
    </location>
</feature>
<feature type="transmembrane region" description="Helical" evidence="1">
    <location>
        <begin position="338"/>
        <end position="358"/>
    </location>
</feature>